<accession>A0A2N9I6M8</accession>
<dbReference type="PANTHER" id="PTHR42648:SF28">
    <property type="entry name" value="TRANSPOSON-ENCODED PROTEIN WITH RIBONUCLEASE H-LIKE AND RETROVIRUS ZINC FINGER-LIKE DOMAINS"/>
    <property type="match status" value="1"/>
</dbReference>
<dbReference type="EMBL" id="OIVN01005261">
    <property type="protein sequence ID" value="SPD21666.1"/>
    <property type="molecule type" value="Genomic_DNA"/>
</dbReference>
<protein>
    <recommendedName>
        <fullName evidence="6">Integrase catalytic domain-containing protein</fullName>
    </recommendedName>
</protein>
<dbReference type="AlphaFoldDB" id="A0A2N9I6M8"/>
<dbReference type="PANTHER" id="PTHR42648">
    <property type="entry name" value="TRANSPOSASE, PUTATIVE-RELATED"/>
    <property type="match status" value="1"/>
</dbReference>
<dbReference type="Pfam" id="PF13976">
    <property type="entry name" value="gag_pre-integrs"/>
    <property type="match status" value="1"/>
</dbReference>
<keyword evidence="2" id="KW-0479">Metal-binding</keyword>
<dbReference type="InterPro" id="IPR036397">
    <property type="entry name" value="RNaseH_sf"/>
</dbReference>
<dbReference type="GO" id="GO:0046872">
    <property type="term" value="F:metal ion binding"/>
    <property type="evidence" value="ECO:0007669"/>
    <property type="project" value="UniProtKB-KW"/>
</dbReference>
<evidence type="ECO:0000256" key="2">
    <source>
        <dbReference type="ARBA" id="ARBA00022723"/>
    </source>
</evidence>
<dbReference type="InterPro" id="IPR057670">
    <property type="entry name" value="SH3_retrovirus"/>
</dbReference>
<keyword evidence="3" id="KW-0064">Aspartyl protease</keyword>
<evidence type="ECO:0000256" key="1">
    <source>
        <dbReference type="ARBA" id="ARBA00022670"/>
    </source>
</evidence>
<organism evidence="7">
    <name type="scientific">Fagus sylvatica</name>
    <name type="common">Beechnut</name>
    <dbReference type="NCBI Taxonomy" id="28930"/>
    <lineage>
        <taxon>Eukaryota</taxon>
        <taxon>Viridiplantae</taxon>
        <taxon>Streptophyta</taxon>
        <taxon>Embryophyta</taxon>
        <taxon>Tracheophyta</taxon>
        <taxon>Spermatophyta</taxon>
        <taxon>Magnoliopsida</taxon>
        <taxon>eudicotyledons</taxon>
        <taxon>Gunneridae</taxon>
        <taxon>Pentapetalae</taxon>
        <taxon>rosids</taxon>
        <taxon>fabids</taxon>
        <taxon>Fagales</taxon>
        <taxon>Fagaceae</taxon>
        <taxon>Fagus</taxon>
    </lineage>
</organism>
<dbReference type="GO" id="GO:0006508">
    <property type="term" value="P:proteolysis"/>
    <property type="evidence" value="ECO:0007669"/>
    <property type="project" value="UniProtKB-KW"/>
</dbReference>
<sequence length="1142" mass="129948">MAINASIATVGLVKFDGTGNFGLWQRRVKDLLVQQGLVKALYGKTKKPEKMTDDEWEELDMKAVSTIRLLLADKVMYDVIEENSTAGIWLNLEKRYMSKSLTNKLHLKQKLYGLKMTEGADLRQHINTFKQIISDMLRIDIKFEDEDKAMMLLTSLPASYEHLVTTLLYGKETLELEEVSGALLDHYQRKHKDSAESSGEGLVVKGYQDRGRKKDKDDKSARGRSKSKQDNKGKEESSTSVNVVADSESDGDMLSVSSSTDGLNNSWLLDSACSFHVTPHRNWFDTYRLINCGSVRMGNDATCTIIGMGTIKIKMSDGVVRTLEEGAMVVMTGQKISSNVYKLLGNTILGGVAAVAESEDDDTRLWHMRLGHMSERGMRELHKRNLLTGIKSCKLDFCKYCIMGKQCRVRFKTATHKTKGILDYVHSNIWGPMRTPSKGGAQYFMSFIDDYSRKAWIYFLKNKSKAFAKFKIWKAEVENQTGRKIKCLRTDNGTEYRDGDFLKFCEEYGIKRHFTVRKTPQQNGVAERLNRTITEIARCLRLNAELPKIFWAEAVDMACYIINRSPRVALDGKVAEEVWTRQEVDYSFMRIFGCPAYVHISGEDRSKLNPKSKKCIFLGFKKGVKGYKLWDPVAQKVVISRDVVFDEKSMTKAFKEEKSQAAESSNNIGRSTVQVELDELESQSDEEPHSNDQEQDSIRSDRPKRNKRPPVRYGFEDLVSYALLTSSEDPSTFQEAIESSEKDKWMEAMVEENESLSKNKTWELTELPKGKKPIGCKWVFKKKEAVSEKEEERFKARLVAKGYSQRHEIDYDEIFSPVVRHTSIRAVLALVADQDLELEQLDVKTAFLHGNLEEEIFMVQPEGFKQPGTENLVCRLKKSLYGLKQSPRQWYKRDREARKLWLSQKNYIRKVLENFSMLDAKPVSTPLANHFRLSGSQCPKNEKEIENMSKVPYASAGESIGNAVKWIFRYLKGTAEHGILFTRQSGTNSVVGYVDADYAGEVDDRRSTTGYVFTLSRGPICWKSTLQSIVAMSTTEAEYMAVAEATKEALWLKGLVKELGLNQGGVQMHCDSQSAIYLAKNQVYHARTKHIDVRFHKIRELIVTGDIVLEKVACDSPFGAMVATMEEKFVRLDQIQAKVEIC</sequence>
<dbReference type="CDD" id="cd09272">
    <property type="entry name" value="RNase_HI_RT_Ty1"/>
    <property type="match status" value="1"/>
</dbReference>
<dbReference type="SUPFAM" id="SSF53098">
    <property type="entry name" value="Ribonuclease H-like"/>
    <property type="match status" value="1"/>
</dbReference>
<keyword evidence="1" id="KW-0645">Protease</keyword>
<dbReference type="InterPro" id="IPR001584">
    <property type="entry name" value="Integrase_cat-core"/>
</dbReference>
<feature type="domain" description="Integrase catalytic" evidence="6">
    <location>
        <begin position="412"/>
        <end position="583"/>
    </location>
</feature>
<feature type="compositionally biased region" description="Basic and acidic residues" evidence="5">
    <location>
        <begin position="686"/>
        <end position="703"/>
    </location>
</feature>
<dbReference type="InterPro" id="IPR039537">
    <property type="entry name" value="Retrotran_Ty1/copia-like"/>
</dbReference>
<evidence type="ECO:0000259" key="6">
    <source>
        <dbReference type="PROSITE" id="PS50994"/>
    </source>
</evidence>
<dbReference type="Pfam" id="PF22936">
    <property type="entry name" value="Pol_BBD"/>
    <property type="match status" value="1"/>
</dbReference>
<dbReference type="Pfam" id="PF07727">
    <property type="entry name" value="RVT_2"/>
    <property type="match status" value="1"/>
</dbReference>
<dbReference type="GO" id="GO:0015074">
    <property type="term" value="P:DNA integration"/>
    <property type="evidence" value="ECO:0007669"/>
    <property type="project" value="InterPro"/>
</dbReference>
<dbReference type="InterPro" id="IPR054722">
    <property type="entry name" value="PolX-like_BBD"/>
</dbReference>
<dbReference type="Pfam" id="PF14223">
    <property type="entry name" value="Retrotran_gag_2"/>
    <property type="match status" value="1"/>
</dbReference>
<evidence type="ECO:0000313" key="7">
    <source>
        <dbReference type="EMBL" id="SPD21666.1"/>
    </source>
</evidence>
<dbReference type="InterPro" id="IPR013103">
    <property type="entry name" value="RVT_2"/>
</dbReference>
<keyword evidence="4" id="KW-0378">Hydrolase</keyword>
<dbReference type="Pfam" id="PF25597">
    <property type="entry name" value="SH3_retrovirus"/>
    <property type="match status" value="1"/>
</dbReference>
<reference evidence="7" key="1">
    <citation type="submission" date="2018-02" db="EMBL/GenBank/DDBJ databases">
        <authorList>
            <person name="Cohen D.B."/>
            <person name="Kent A.D."/>
        </authorList>
    </citation>
    <scope>NUCLEOTIDE SEQUENCE</scope>
</reference>
<gene>
    <name evidence="7" type="ORF">FSB_LOCUS49548</name>
</gene>
<dbReference type="InterPro" id="IPR012337">
    <property type="entry name" value="RNaseH-like_sf"/>
</dbReference>
<proteinExistence type="predicted"/>
<dbReference type="PROSITE" id="PS50994">
    <property type="entry name" value="INTEGRASE"/>
    <property type="match status" value="1"/>
</dbReference>
<dbReference type="Pfam" id="PF00665">
    <property type="entry name" value="rve"/>
    <property type="match status" value="1"/>
</dbReference>
<dbReference type="Gene3D" id="3.30.420.10">
    <property type="entry name" value="Ribonuclease H-like superfamily/Ribonuclease H"/>
    <property type="match status" value="1"/>
</dbReference>
<dbReference type="InterPro" id="IPR043502">
    <property type="entry name" value="DNA/RNA_pol_sf"/>
</dbReference>
<feature type="region of interest" description="Disordered" evidence="5">
    <location>
        <begin position="190"/>
        <end position="257"/>
    </location>
</feature>
<dbReference type="SUPFAM" id="SSF56672">
    <property type="entry name" value="DNA/RNA polymerases"/>
    <property type="match status" value="1"/>
</dbReference>
<evidence type="ECO:0000256" key="4">
    <source>
        <dbReference type="ARBA" id="ARBA00022801"/>
    </source>
</evidence>
<dbReference type="GO" id="GO:0003676">
    <property type="term" value="F:nucleic acid binding"/>
    <property type="evidence" value="ECO:0007669"/>
    <property type="project" value="InterPro"/>
</dbReference>
<dbReference type="InterPro" id="IPR025724">
    <property type="entry name" value="GAG-pre-integrase_dom"/>
</dbReference>
<evidence type="ECO:0000256" key="3">
    <source>
        <dbReference type="ARBA" id="ARBA00022750"/>
    </source>
</evidence>
<feature type="compositionally biased region" description="Basic and acidic residues" evidence="5">
    <location>
        <begin position="207"/>
        <end position="237"/>
    </location>
</feature>
<name>A0A2N9I6M8_FAGSY</name>
<feature type="region of interest" description="Disordered" evidence="5">
    <location>
        <begin position="678"/>
        <end position="711"/>
    </location>
</feature>
<evidence type="ECO:0000256" key="5">
    <source>
        <dbReference type="SAM" id="MobiDB-lite"/>
    </source>
</evidence>
<dbReference type="GO" id="GO:0004190">
    <property type="term" value="F:aspartic-type endopeptidase activity"/>
    <property type="evidence" value="ECO:0007669"/>
    <property type="project" value="UniProtKB-KW"/>
</dbReference>